<dbReference type="GO" id="GO:0006099">
    <property type="term" value="P:tricarboxylic acid cycle"/>
    <property type="evidence" value="ECO:0007669"/>
    <property type="project" value="TreeGrafter"/>
</dbReference>
<proteinExistence type="inferred from homology"/>
<dbReference type="GO" id="GO:0006102">
    <property type="term" value="P:isocitrate metabolic process"/>
    <property type="evidence" value="ECO:0007669"/>
    <property type="project" value="TreeGrafter"/>
</dbReference>
<evidence type="ECO:0000259" key="3">
    <source>
        <dbReference type="SMART" id="SM01329"/>
    </source>
</evidence>
<evidence type="ECO:0000313" key="5">
    <source>
        <dbReference type="Proteomes" id="UP000219514"/>
    </source>
</evidence>
<dbReference type="SMART" id="SM01329">
    <property type="entry name" value="Iso_dh"/>
    <property type="match status" value="1"/>
</dbReference>
<sequence>MTLIPGDGIGPEVVDAACRVIAATGVQVDWDVQQLGHPALDAGAASALPEETIGSVQRTGAALKGPVSTSRTGGFPSPNTGLRRALDVFAQVRPARSLPGVPTLFPALDVVVIRETTEDLYAGIEFAAGSPGARAVVEAARRHGAPLSDDAAVSLKPATEAAVRRTLEFAVAWAREQGRRHVTVAHKATVMRATDGLFLEIGRQLAAENTDLEIDDILVDNLTAQLVRRPEEVDVVVTTNQYGDILSDLVAAMSGGVGLAPGVNHGPGVAVFEAAHGSAPRHAGSDRADPLGMIRCGSLLLRHLDESAAADRVDAAVIDLLQEGRVRTYDLLPPGAPGASGTRAVADALVARLSSETGTRR</sequence>
<dbReference type="Gene3D" id="3.40.718.10">
    <property type="entry name" value="Isopropylmalate Dehydrogenase"/>
    <property type="match status" value="1"/>
</dbReference>
<evidence type="ECO:0000256" key="2">
    <source>
        <dbReference type="ARBA" id="ARBA00023002"/>
    </source>
</evidence>
<dbReference type="PANTHER" id="PTHR11835:SF34">
    <property type="entry name" value="ISOCITRATE DEHYDROGENASE [NAD] SUBUNIT ALPHA, MITOCHONDRIAL"/>
    <property type="match status" value="1"/>
</dbReference>
<feature type="domain" description="Isopropylmalate dehydrogenase-like" evidence="3">
    <location>
        <begin position="2"/>
        <end position="349"/>
    </location>
</feature>
<dbReference type="SUPFAM" id="SSF53659">
    <property type="entry name" value="Isocitrate/Isopropylmalate dehydrogenase-like"/>
    <property type="match status" value="1"/>
</dbReference>
<dbReference type="EMBL" id="OBDO01000020">
    <property type="protein sequence ID" value="SNX99409.1"/>
    <property type="molecule type" value="Genomic_DNA"/>
</dbReference>
<evidence type="ECO:0000256" key="1">
    <source>
        <dbReference type="ARBA" id="ARBA00007769"/>
    </source>
</evidence>
<reference evidence="4 5" key="1">
    <citation type="submission" date="2017-09" db="EMBL/GenBank/DDBJ databases">
        <authorList>
            <person name="Ehlers B."/>
            <person name="Leendertz F.H."/>
        </authorList>
    </citation>
    <scope>NUCLEOTIDE SEQUENCE [LARGE SCALE GENOMIC DNA]</scope>
    <source>
        <strain evidence="4 5">DSM 46844</strain>
    </source>
</reference>
<dbReference type="Pfam" id="PF00180">
    <property type="entry name" value="Iso_dh"/>
    <property type="match status" value="1"/>
</dbReference>
<comment type="similarity">
    <text evidence="1">Belongs to the isocitrate and isopropylmalate dehydrogenases family.</text>
</comment>
<protein>
    <submittedName>
        <fullName evidence="4">Isocitrate dehydrogenase (NADP)</fullName>
    </submittedName>
</protein>
<dbReference type="GO" id="GO:0004449">
    <property type="term" value="F:isocitrate dehydrogenase (NAD+) activity"/>
    <property type="evidence" value="ECO:0007669"/>
    <property type="project" value="TreeGrafter"/>
</dbReference>
<keyword evidence="2" id="KW-0560">Oxidoreductase</keyword>
<dbReference type="Proteomes" id="UP000219514">
    <property type="component" value="Unassembled WGS sequence"/>
</dbReference>
<gene>
    <name evidence="4" type="ORF">SAMN06893097_1207</name>
</gene>
<keyword evidence="5" id="KW-1185">Reference proteome</keyword>
<evidence type="ECO:0000313" key="4">
    <source>
        <dbReference type="EMBL" id="SNX99409.1"/>
    </source>
</evidence>
<dbReference type="PANTHER" id="PTHR11835">
    <property type="entry name" value="DECARBOXYLATING DEHYDROGENASES-ISOCITRATE, ISOPROPYLMALATE, TARTRATE"/>
    <property type="match status" value="1"/>
</dbReference>
<organism evidence="4 5">
    <name type="scientific">Geodermatophilus sabuli</name>
    <dbReference type="NCBI Taxonomy" id="1564158"/>
    <lineage>
        <taxon>Bacteria</taxon>
        <taxon>Bacillati</taxon>
        <taxon>Actinomycetota</taxon>
        <taxon>Actinomycetes</taxon>
        <taxon>Geodermatophilales</taxon>
        <taxon>Geodermatophilaceae</taxon>
        <taxon>Geodermatophilus</taxon>
    </lineage>
</organism>
<dbReference type="AlphaFoldDB" id="A0A285EJU6"/>
<dbReference type="InterPro" id="IPR024084">
    <property type="entry name" value="IsoPropMal-DH-like_dom"/>
</dbReference>
<accession>A0A285EJU6</accession>
<name>A0A285EJU6_9ACTN</name>